<organism evidence="2 3">
    <name type="scientific">Alkaliphilus peptidifermentans DSM 18978</name>
    <dbReference type="NCBI Taxonomy" id="1120976"/>
    <lineage>
        <taxon>Bacteria</taxon>
        <taxon>Bacillati</taxon>
        <taxon>Bacillota</taxon>
        <taxon>Clostridia</taxon>
        <taxon>Peptostreptococcales</taxon>
        <taxon>Natronincolaceae</taxon>
        <taxon>Alkaliphilus</taxon>
    </lineage>
</organism>
<sequence>MGLMDKLSNSMSQTAKSFTKLSANMVEISKLNLSIKKREEEIQQKLEEIGQYVYSRFKKMSMVSRAEVQDLILEIKVLEEDINTLEKLILNLKRLNYCEGCQLELDEDARYCPICGKLLRH</sequence>
<dbReference type="STRING" id="1120976.SAMN03080606_02175"/>
<dbReference type="Proteomes" id="UP000198636">
    <property type="component" value="Unassembled WGS sequence"/>
</dbReference>
<protein>
    <recommendedName>
        <fullName evidence="4">Zinc-ribbon domain-containing protein</fullName>
    </recommendedName>
</protein>
<dbReference type="OrthoDB" id="4377018at2"/>
<gene>
    <name evidence="2" type="ORF">SAMN03080606_02175</name>
</gene>
<proteinExistence type="predicted"/>
<dbReference type="RefSeq" id="WP_091543231.1">
    <property type="nucleotide sequence ID" value="NZ_FMUS01000013.1"/>
</dbReference>
<evidence type="ECO:0000313" key="3">
    <source>
        <dbReference type="Proteomes" id="UP000198636"/>
    </source>
</evidence>
<keyword evidence="1" id="KW-0175">Coiled coil</keyword>
<evidence type="ECO:0000256" key="1">
    <source>
        <dbReference type="SAM" id="Coils"/>
    </source>
</evidence>
<evidence type="ECO:0000313" key="2">
    <source>
        <dbReference type="EMBL" id="SCY69249.1"/>
    </source>
</evidence>
<dbReference type="EMBL" id="FMUS01000013">
    <property type="protein sequence ID" value="SCY69249.1"/>
    <property type="molecule type" value="Genomic_DNA"/>
</dbReference>
<name>A0A1G5I0K2_9FIRM</name>
<accession>A0A1G5I0K2</accession>
<dbReference type="AlphaFoldDB" id="A0A1G5I0K2"/>
<evidence type="ECO:0008006" key="4">
    <source>
        <dbReference type="Google" id="ProtNLM"/>
    </source>
</evidence>
<feature type="coiled-coil region" evidence="1">
    <location>
        <begin position="28"/>
        <end position="95"/>
    </location>
</feature>
<reference evidence="2 3" key="1">
    <citation type="submission" date="2016-10" db="EMBL/GenBank/DDBJ databases">
        <authorList>
            <person name="de Groot N.N."/>
        </authorList>
    </citation>
    <scope>NUCLEOTIDE SEQUENCE [LARGE SCALE GENOMIC DNA]</scope>
    <source>
        <strain evidence="2 3">DSM 18978</strain>
    </source>
</reference>
<keyword evidence="3" id="KW-1185">Reference proteome</keyword>